<evidence type="ECO:0000313" key="5">
    <source>
        <dbReference type="Proteomes" id="UP000325161"/>
    </source>
</evidence>
<dbReference type="KEGG" id="pacr:FXN63_15100"/>
<dbReference type="OrthoDB" id="9813903at2"/>
<dbReference type="SUPFAM" id="SSF141868">
    <property type="entry name" value="EAL domain-like"/>
    <property type="match status" value="1"/>
</dbReference>
<dbReference type="RefSeq" id="WP_148816064.1">
    <property type="nucleotide sequence ID" value="NZ_CP043046.1"/>
</dbReference>
<keyword evidence="1" id="KW-0812">Transmembrane</keyword>
<evidence type="ECO:0000256" key="1">
    <source>
        <dbReference type="SAM" id="Phobius"/>
    </source>
</evidence>
<dbReference type="Proteomes" id="UP000325161">
    <property type="component" value="Chromosome"/>
</dbReference>
<dbReference type="PANTHER" id="PTHR44757">
    <property type="entry name" value="DIGUANYLATE CYCLASE DGCP"/>
    <property type="match status" value="1"/>
</dbReference>
<dbReference type="Gene3D" id="3.30.70.270">
    <property type="match status" value="1"/>
</dbReference>
<dbReference type="InterPro" id="IPR001633">
    <property type="entry name" value="EAL_dom"/>
</dbReference>
<dbReference type="InterPro" id="IPR043128">
    <property type="entry name" value="Rev_trsase/Diguanyl_cyclase"/>
</dbReference>
<sequence length="487" mass="54175">MTTDSAINTAGQFGMWGWAFVILALAVICAALPLASVLRRARIETRHLRYLAHHDALTGLSNRTHAKQRLTALTEPSRNPMPLALLSIDIDGFTLLSDAMGRQVSDQLLRLIGERLHRVLQRNDVAARLDKDDFLVLRPCADSVAAQVLAQQLIRRLSEPYTLEGQQVTVGVNIGIAMFPRDGTYFDTLCKNADSAVHDLRKQSVNNYRFFQPSMDAQVQRRLALAQDLRDAIADNQLHVHYQPICVVKTGKICGVEALLRWAHPVRGMLSPAEFIPLAEQTGLIVAIGNWVLETACAAACRLPEDIELSVNISPKQFQQIDMPAVVARVLARTGLPPHRLCLEVTESLLIHDTERMLACLADLRRQGVRVSLDDFGTGYSGLSYLRRFFFDKIKIDRAFIRDVENVADVQALTSTIVALGHRLGLQVVAEGIETEAQRHIIETFGCDFAQGYLFSRAVPEEVLLSMPEFLPVKMDVAFELEARPVA</sequence>
<organism evidence="4 5">
    <name type="scientific">Pigmentiphaga aceris</name>
    <dbReference type="NCBI Taxonomy" id="1940612"/>
    <lineage>
        <taxon>Bacteria</taxon>
        <taxon>Pseudomonadati</taxon>
        <taxon>Pseudomonadota</taxon>
        <taxon>Betaproteobacteria</taxon>
        <taxon>Burkholderiales</taxon>
        <taxon>Alcaligenaceae</taxon>
        <taxon>Pigmentiphaga</taxon>
    </lineage>
</organism>
<dbReference type="InterPro" id="IPR035919">
    <property type="entry name" value="EAL_sf"/>
</dbReference>
<proteinExistence type="predicted"/>
<feature type="domain" description="GGDEF" evidence="3">
    <location>
        <begin position="81"/>
        <end position="213"/>
    </location>
</feature>
<reference evidence="4 5" key="1">
    <citation type="submission" date="2019-08" db="EMBL/GenBank/DDBJ databases">
        <title>Amphibian skin-associated Pigmentiphaga: genome sequence and occurrence across geography and hosts.</title>
        <authorList>
            <person name="Bletz M.C."/>
            <person name="Bunk B."/>
            <person name="Sproeer C."/>
            <person name="Biwer P."/>
            <person name="Reiter S."/>
            <person name="Rabemananjara F.C.E."/>
            <person name="Schulz S."/>
            <person name="Overmann J."/>
            <person name="Vences M."/>
        </authorList>
    </citation>
    <scope>NUCLEOTIDE SEQUENCE [LARGE SCALE GENOMIC DNA]</scope>
    <source>
        <strain evidence="4 5">Mada1488</strain>
    </source>
</reference>
<feature type="domain" description="EAL" evidence="2">
    <location>
        <begin position="222"/>
        <end position="472"/>
    </location>
</feature>
<dbReference type="Gene3D" id="3.20.20.450">
    <property type="entry name" value="EAL domain"/>
    <property type="match status" value="1"/>
</dbReference>
<keyword evidence="1" id="KW-0472">Membrane</keyword>
<dbReference type="AlphaFoldDB" id="A0A5C0B328"/>
<dbReference type="PANTHER" id="PTHR44757:SF2">
    <property type="entry name" value="BIOFILM ARCHITECTURE MAINTENANCE PROTEIN MBAA"/>
    <property type="match status" value="1"/>
</dbReference>
<accession>A0A5C0B328</accession>
<dbReference type="EMBL" id="CP043046">
    <property type="protein sequence ID" value="QEI07017.1"/>
    <property type="molecule type" value="Genomic_DNA"/>
</dbReference>
<dbReference type="Pfam" id="PF00990">
    <property type="entry name" value="GGDEF"/>
    <property type="match status" value="1"/>
</dbReference>
<dbReference type="InterPro" id="IPR029787">
    <property type="entry name" value="Nucleotide_cyclase"/>
</dbReference>
<dbReference type="CDD" id="cd01949">
    <property type="entry name" value="GGDEF"/>
    <property type="match status" value="1"/>
</dbReference>
<dbReference type="CDD" id="cd01948">
    <property type="entry name" value="EAL"/>
    <property type="match status" value="1"/>
</dbReference>
<dbReference type="Pfam" id="PF00563">
    <property type="entry name" value="EAL"/>
    <property type="match status" value="1"/>
</dbReference>
<dbReference type="InterPro" id="IPR000160">
    <property type="entry name" value="GGDEF_dom"/>
</dbReference>
<gene>
    <name evidence="4" type="ORF">FXN63_15100</name>
</gene>
<keyword evidence="1" id="KW-1133">Transmembrane helix</keyword>
<dbReference type="SMART" id="SM00052">
    <property type="entry name" value="EAL"/>
    <property type="match status" value="1"/>
</dbReference>
<keyword evidence="5" id="KW-1185">Reference proteome</keyword>
<dbReference type="InterPro" id="IPR052155">
    <property type="entry name" value="Biofilm_reg_signaling"/>
</dbReference>
<evidence type="ECO:0000259" key="3">
    <source>
        <dbReference type="PROSITE" id="PS50887"/>
    </source>
</evidence>
<dbReference type="SUPFAM" id="SSF55073">
    <property type="entry name" value="Nucleotide cyclase"/>
    <property type="match status" value="1"/>
</dbReference>
<dbReference type="SMART" id="SM00267">
    <property type="entry name" value="GGDEF"/>
    <property type="match status" value="1"/>
</dbReference>
<dbReference type="PROSITE" id="PS50887">
    <property type="entry name" value="GGDEF"/>
    <property type="match status" value="1"/>
</dbReference>
<dbReference type="NCBIfam" id="TIGR00254">
    <property type="entry name" value="GGDEF"/>
    <property type="match status" value="1"/>
</dbReference>
<evidence type="ECO:0000259" key="2">
    <source>
        <dbReference type="PROSITE" id="PS50883"/>
    </source>
</evidence>
<evidence type="ECO:0000313" key="4">
    <source>
        <dbReference type="EMBL" id="QEI07017.1"/>
    </source>
</evidence>
<name>A0A5C0B328_9BURK</name>
<dbReference type="PROSITE" id="PS50883">
    <property type="entry name" value="EAL"/>
    <property type="match status" value="1"/>
</dbReference>
<feature type="transmembrane region" description="Helical" evidence="1">
    <location>
        <begin position="15"/>
        <end position="38"/>
    </location>
</feature>
<protein>
    <submittedName>
        <fullName evidence="4">Bifunctional diguanylate cyclase/phosphodiesterase</fullName>
    </submittedName>
</protein>